<reference evidence="1 2" key="1">
    <citation type="submission" date="2019-11" db="EMBL/GenBank/DDBJ databases">
        <title>Comparative genomics of hydrocarbon-degrading Desulfosarcina strains.</title>
        <authorList>
            <person name="Watanabe M."/>
            <person name="Kojima H."/>
            <person name="Fukui M."/>
        </authorList>
    </citation>
    <scope>NUCLEOTIDE SEQUENCE [LARGE SCALE GENOMIC DNA]</scope>
    <source>
        <strain evidence="1 2">PL12</strain>
    </source>
</reference>
<keyword evidence="2" id="KW-1185">Reference proteome</keyword>
<dbReference type="Proteomes" id="UP000427906">
    <property type="component" value="Chromosome"/>
</dbReference>
<evidence type="ECO:0000313" key="2">
    <source>
        <dbReference type="Proteomes" id="UP000427906"/>
    </source>
</evidence>
<sequence>MIGRYIERFEIQIVIIKIHGREHLDTNGKKKFWIKGHFDMAHSHKRLKVVMAFKKQARPINKSFP</sequence>
<dbReference type="AlphaFoldDB" id="A0A5K7Z570"/>
<dbReference type="EMBL" id="AP021874">
    <property type="protein sequence ID" value="BBO71757.1"/>
    <property type="molecule type" value="Genomic_DNA"/>
</dbReference>
<proteinExistence type="predicted"/>
<organism evidence="1 2">
    <name type="scientific">Desulfosarcina alkanivorans</name>
    <dbReference type="NCBI Taxonomy" id="571177"/>
    <lineage>
        <taxon>Bacteria</taxon>
        <taxon>Pseudomonadati</taxon>
        <taxon>Thermodesulfobacteriota</taxon>
        <taxon>Desulfobacteria</taxon>
        <taxon>Desulfobacterales</taxon>
        <taxon>Desulfosarcinaceae</taxon>
        <taxon>Desulfosarcina</taxon>
    </lineage>
</organism>
<name>A0A5K7Z570_9BACT</name>
<dbReference type="KEGG" id="dalk:DSCA_56870"/>
<evidence type="ECO:0000313" key="1">
    <source>
        <dbReference type="EMBL" id="BBO71757.1"/>
    </source>
</evidence>
<accession>A0A5K7Z570</accession>
<protein>
    <submittedName>
        <fullName evidence="1">Uncharacterized protein</fullName>
    </submittedName>
</protein>
<gene>
    <name evidence="1" type="ORF">DSCA_56870</name>
</gene>